<evidence type="ECO:0000313" key="5">
    <source>
        <dbReference type="EMBL" id="OYQ20156.1"/>
    </source>
</evidence>
<dbReference type="Pfam" id="PF01370">
    <property type="entry name" value="Epimerase"/>
    <property type="match status" value="1"/>
</dbReference>
<evidence type="ECO:0000313" key="6">
    <source>
        <dbReference type="Proteomes" id="UP000216361"/>
    </source>
</evidence>
<dbReference type="RefSeq" id="WP_094407979.1">
    <property type="nucleotide sequence ID" value="NZ_BMJZ01000001.1"/>
</dbReference>
<keyword evidence="2" id="KW-0560">Oxidoreductase</keyword>
<organism evidence="5 6">
    <name type="scientific">Elstera cyanobacteriorum</name>
    <dbReference type="NCBI Taxonomy" id="2022747"/>
    <lineage>
        <taxon>Bacteria</taxon>
        <taxon>Pseudomonadati</taxon>
        <taxon>Pseudomonadota</taxon>
        <taxon>Alphaproteobacteria</taxon>
        <taxon>Rhodospirillales</taxon>
        <taxon>Rhodospirillaceae</taxon>
        <taxon>Elstera</taxon>
    </lineage>
</organism>
<keyword evidence="3" id="KW-0520">NAD</keyword>
<dbReference type="AlphaFoldDB" id="A0A255XT37"/>
<protein>
    <recommendedName>
        <fullName evidence="4">NAD-dependent epimerase/dehydratase domain-containing protein</fullName>
    </recommendedName>
</protein>
<feature type="domain" description="NAD-dependent epimerase/dehydratase" evidence="4">
    <location>
        <begin position="7"/>
        <end position="168"/>
    </location>
</feature>
<dbReference type="CDD" id="cd08946">
    <property type="entry name" value="SDR_e"/>
    <property type="match status" value="1"/>
</dbReference>
<dbReference type="GO" id="GO:0016491">
    <property type="term" value="F:oxidoreductase activity"/>
    <property type="evidence" value="ECO:0007669"/>
    <property type="project" value="UniProtKB-KW"/>
</dbReference>
<dbReference type="EMBL" id="NOXS01000029">
    <property type="protein sequence ID" value="OYQ20156.1"/>
    <property type="molecule type" value="Genomic_DNA"/>
</dbReference>
<evidence type="ECO:0000256" key="1">
    <source>
        <dbReference type="ARBA" id="ARBA00007637"/>
    </source>
</evidence>
<dbReference type="Proteomes" id="UP000216361">
    <property type="component" value="Unassembled WGS sequence"/>
</dbReference>
<proteinExistence type="inferred from homology"/>
<dbReference type="PANTHER" id="PTHR43103">
    <property type="entry name" value="NUCLEOSIDE-DIPHOSPHATE-SUGAR EPIMERASE"/>
    <property type="match status" value="1"/>
</dbReference>
<sequence>MTFAKPVLLTGAAGALGSWLRPQLLARYGALISSDIAPIEAPLPGETFVQCDLADGVAVERLVSQAGPIVHFGGQSVEAPFHRIMASNILGTYNMFESARRNSNKRIVFASSNHVIGFHETTTRLDAESVMKPDGYYGVSKAFGENLASLYVDKHGLEIACLRIGTSIPEPKDARHLATWLAYDDLLSLIDACLTAPELGFEVIYGASANDRGWWDNSKTRYVRWTPKDNAERFAAKLLPNGDQRDQNDIAVRFQGGPFCSQNYDRQN</sequence>
<accession>A0A255XT37</accession>
<reference evidence="5 6" key="1">
    <citation type="submission" date="2017-07" db="EMBL/GenBank/DDBJ databases">
        <title>Elstera cyanobacteriorum sp. nov., a novel bacterium isolated from cyanobacterial aggregates in a eutrophic lake.</title>
        <authorList>
            <person name="Cai H."/>
        </authorList>
    </citation>
    <scope>NUCLEOTIDE SEQUENCE [LARGE SCALE GENOMIC DNA]</scope>
    <source>
        <strain evidence="5 6">TH019</strain>
    </source>
</reference>
<dbReference type="OrthoDB" id="8770295at2"/>
<dbReference type="InterPro" id="IPR001509">
    <property type="entry name" value="Epimerase_deHydtase"/>
</dbReference>
<dbReference type="Gene3D" id="3.40.50.720">
    <property type="entry name" value="NAD(P)-binding Rossmann-like Domain"/>
    <property type="match status" value="1"/>
</dbReference>
<evidence type="ECO:0000256" key="2">
    <source>
        <dbReference type="ARBA" id="ARBA00023002"/>
    </source>
</evidence>
<dbReference type="SUPFAM" id="SSF51735">
    <property type="entry name" value="NAD(P)-binding Rossmann-fold domains"/>
    <property type="match status" value="1"/>
</dbReference>
<dbReference type="PANTHER" id="PTHR43103:SF5">
    <property type="entry name" value="4-EPIMERASE, PUTATIVE (AFU_ORTHOLOGUE AFUA_7G00360)-RELATED"/>
    <property type="match status" value="1"/>
</dbReference>
<dbReference type="InterPro" id="IPR036291">
    <property type="entry name" value="NAD(P)-bd_dom_sf"/>
</dbReference>
<comment type="similarity">
    <text evidence="1">Belongs to the NAD(P)-dependent epimerase/dehydratase family.</text>
</comment>
<keyword evidence="6" id="KW-1185">Reference proteome</keyword>
<gene>
    <name evidence="5" type="ORF">CHR90_05455</name>
</gene>
<evidence type="ECO:0000256" key="3">
    <source>
        <dbReference type="ARBA" id="ARBA00023027"/>
    </source>
</evidence>
<name>A0A255XT37_9PROT</name>
<evidence type="ECO:0000259" key="4">
    <source>
        <dbReference type="Pfam" id="PF01370"/>
    </source>
</evidence>
<comment type="caution">
    <text evidence="5">The sequence shown here is derived from an EMBL/GenBank/DDBJ whole genome shotgun (WGS) entry which is preliminary data.</text>
</comment>